<comment type="caution">
    <text evidence="2">The sequence shown here is derived from an EMBL/GenBank/DDBJ whole genome shotgun (WGS) entry which is preliminary data.</text>
</comment>
<gene>
    <name evidence="2" type="ORF">niasHS_016640</name>
</gene>
<name>A0ABD2HRJ1_HETSC</name>
<accession>A0ABD2HRJ1</accession>
<dbReference type="Proteomes" id="UP001620645">
    <property type="component" value="Unassembled WGS sequence"/>
</dbReference>
<protein>
    <submittedName>
        <fullName evidence="2">Uncharacterized protein</fullName>
    </submittedName>
</protein>
<proteinExistence type="predicted"/>
<organism evidence="2 3">
    <name type="scientific">Heterodera schachtii</name>
    <name type="common">Sugarbeet cyst nematode worm</name>
    <name type="synonym">Tylenchus schachtii</name>
    <dbReference type="NCBI Taxonomy" id="97005"/>
    <lineage>
        <taxon>Eukaryota</taxon>
        <taxon>Metazoa</taxon>
        <taxon>Ecdysozoa</taxon>
        <taxon>Nematoda</taxon>
        <taxon>Chromadorea</taxon>
        <taxon>Rhabditida</taxon>
        <taxon>Tylenchina</taxon>
        <taxon>Tylenchomorpha</taxon>
        <taxon>Tylenchoidea</taxon>
        <taxon>Heteroderidae</taxon>
        <taxon>Heteroderinae</taxon>
        <taxon>Heterodera</taxon>
    </lineage>
</organism>
<evidence type="ECO:0000256" key="1">
    <source>
        <dbReference type="SAM" id="MobiDB-lite"/>
    </source>
</evidence>
<dbReference type="AlphaFoldDB" id="A0ABD2HRJ1"/>
<dbReference type="EMBL" id="JBICCN010000405">
    <property type="protein sequence ID" value="KAL3070774.1"/>
    <property type="molecule type" value="Genomic_DNA"/>
</dbReference>
<sequence length="168" mass="18470">MGSRTIRQWSIRQQVDNPSVDNPSIFNHCSKKFTDELSTDGLSTDGLSITDGLSYTDGLSTDGLTTDELTTDELSTDGLSGPHEFCGRHGGRPIWRFASGAGIAHATARPTEGRANHRIGTDDAHRQGTDRAGDKATTMLTKYRQWWTKDTHSTNFFIRAFVFACAIC</sequence>
<evidence type="ECO:0000313" key="2">
    <source>
        <dbReference type="EMBL" id="KAL3070774.1"/>
    </source>
</evidence>
<feature type="region of interest" description="Disordered" evidence="1">
    <location>
        <begin position="111"/>
        <end position="133"/>
    </location>
</feature>
<evidence type="ECO:0000313" key="3">
    <source>
        <dbReference type="Proteomes" id="UP001620645"/>
    </source>
</evidence>
<reference evidence="2 3" key="1">
    <citation type="submission" date="2024-10" db="EMBL/GenBank/DDBJ databases">
        <authorList>
            <person name="Kim D."/>
        </authorList>
    </citation>
    <scope>NUCLEOTIDE SEQUENCE [LARGE SCALE GENOMIC DNA]</scope>
    <source>
        <strain evidence="2">Taebaek</strain>
    </source>
</reference>
<keyword evidence="3" id="KW-1185">Reference proteome</keyword>